<evidence type="ECO:0000313" key="4">
    <source>
        <dbReference type="Proteomes" id="UP000243542"/>
    </source>
</evidence>
<dbReference type="CDD" id="cd04780">
    <property type="entry name" value="HTH_MerR-like_sg5"/>
    <property type="match status" value="1"/>
</dbReference>
<organism evidence="3 4">
    <name type="scientific">Amycolatopsis sulphurea</name>
    <dbReference type="NCBI Taxonomy" id="76022"/>
    <lineage>
        <taxon>Bacteria</taxon>
        <taxon>Bacillati</taxon>
        <taxon>Actinomycetota</taxon>
        <taxon>Actinomycetes</taxon>
        <taxon>Pseudonocardiales</taxon>
        <taxon>Pseudonocardiaceae</taxon>
        <taxon>Amycolatopsis</taxon>
    </lineage>
</organism>
<dbReference type="SUPFAM" id="SSF46955">
    <property type="entry name" value="Putative DNA-binding domain"/>
    <property type="match status" value="1"/>
</dbReference>
<dbReference type="InterPro" id="IPR009061">
    <property type="entry name" value="DNA-bd_dom_put_sf"/>
</dbReference>
<protein>
    <submittedName>
        <fullName evidence="3">MerR-like DNA binding protein</fullName>
    </submittedName>
</protein>
<evidence type="ECO:0000256" key="1">
    <source>
        <dbReference type="ARBA" id="ARBA00023125"/>
    </source>
</evidence>
<sequence>MRMSELSARTGVAVATIKYYLREELLPAGRLMSATQARYDDAHVERLRLIRALLGPARLSIAQVRRVLDAIDAPEADTLARLAQAQHAASVGAAVDDLGPAEAVLARAGWRFDPESAEVAQLAAALAALAEAGYEIPEENFTAYLDAAAVIAETEIAHIPTESAEAAIRYSVLGTVLVEPVLLALRRVAQQDAAYRRFDPDGSR</sequence>
<dbReference type="GO" id="GO:0003700">
    <property type="term" value="F:DNA-binding transcription factor activity"/>
    <property type="evidence" value="ECO:0007669"/>
    <property type="project" value="InterPro"/>
</dbReference>
<name>A0A2A9FDU4_9PSEU</name>
<dbReference type="Gene3D" id="1.10.1660.10">
    <property type="match status" value="1"/>
</dbReference>
<dbReference type="AlphaFoldDB" id="A0A2A9FDU4"/>
<accession>A0A2A9FDU4</accession>
<proteinExistence type="predicted"/>
<dbReference type="PROSITE" id="PS50937">
    <property type="entry name" value="HTH_MERR_2"/>
    <property type="match status" value="1"/>
</dbReference>
<keyword evidence="4" id="KW-1185">Reference proteome</keyword>
<dbReference type="Proteomes" id="UP000243542">
    <property type="component" value="Unassembled WGS sequence"/>
</dbReference>
<dbReference type="GO" id="GO:0003677">
    <property type="term" value="F:DNA binding"/>
    <property type="evidence" value="ECO:0007669"/>
    <property type="project" value="UniProtKB-KW"/>
</dbReference>
<reference evidence="3 4" key="1">
    <citation type="submission" date="2017-10" db="EMBL/GenBank/DDBJ databases">
        <title>Sequencing the genomes of 1000 actinobacteria strains.</title>
        <authorList>
            <person name="Klenk H.-P."/>
        </authorList>
    </citation>
    <scope>NUCLEOTIDE SEQUENCE [LARGE SCALE GENOMIC DNA]</scope>
    <source>
        <strain evidence="3 4">DSM 46092</strain>
    </source>
</reference>
<keyword evidence="1" id="KW-0238">DNA-binding</keyword>
<dbReference type="SMART" id="SM00422">
    <property type="entry name" value="HTH_MERR"/>
    <property type="match status" value="1"/>
</dbReference>
<dbReference type="EMBL" id="PDJK01000002">
    <property type="protein sequence ID" value="PFG49328.1"/>
    <property type="molecule type" value="Genomic_DNA"/>
</dbReference>
<evidence type="ECO:0000313" key="3">
    <source>
        <dbReference type="EMBL" id="PFG49328.1"/>
    </source>
</evidence>
<comment type="caution">
    <text evidence="3">The sequence shown here is derived from an EMBL/GenBank/DDBJ whole genome shotgun (WGS) entry which is preliminary data.</text>
</comment>
<dbReference type="PANTHER" id="PTHR30204">
    <property type="entry name" value="REDOX-CYCLING DRUG-SENSING TRANSCRIPTIONAL ACTIVATOR SOXR"/>
    <property type="match status" value="1"/>
</dbReference>
<dbReference type="Pfam" id="PF13411">
    <property type="entry name" value="MerR_1"/>
    <property type="match status" value="1"/>
</dbReference>
<gene>
    <name evidence="3" type="ORF">ATK36_4475</name>
</gene>
<evidence type="ECO:0000259" key="2">
    <source>
        <dbReference type="PROSITE" id="PS50937"/>
    </source>
</evidence>
<dbReference type="PANTHER" id="PTHR30204:SF98">
    <property type="entry name" value="HTH-TYPE TRANSCRIPTIONAL REGULATOR ADHR"/>
    <property type="match status" value="1"/>
</dbReference>
<dbReference type="InterPro" id="IPR047057">
    <property type="entry name" value="MerR_fam"/>
</dbReference>
<dbReference type="InterPro" id="IPR000551">
    <property type="entry name" value="MerR-type_HTH_dom"/>
</dbReference>
<feature type="domain" description="HTH merR-type" evidence="2">
    <location>
        <begin position="1"/>
        <end position="70"/>
    </location>
</feature>
<dbReference type="RefSeq" id="WP_098513254.1">
    <property type="nucleotide sequence ID" value="NZ_JBIAKZ010000021.1"/>
</dbReference>